<feature type="domain" description="HTH-type transcriptional regulator MT1864/Rv1816-like C-terminal" evidence="3">
    <location>
        <begin position="55"/>
        <end position="151"/>
    </location>
</feature>
<dbReference type="InterPro" id="IPR025996">
    <property type="entry name" value="MT1864/Rv1816-like_C"/>
</dbReference>
<evidence type="ECO:0000313" key="5">
    <source>
        <dbReference type="Proteomes" id="UP000242972"/>
    </source>
</evidence>
<evidence type="ECO:0000256" key="2">
    <source>
        <dbReference type="ARBA" id="ARBA00023163"/>
    </source>
</evidence>
<dbReference type="AlphaFoldDB" id="A0A2T2XH48"/>
<dbReference type="EMBL" id="PXYW01000016">
    <property type="protein sequence ID" value="PSR33823.1"/>
    <property type="molecule type" value="Genomic_DNA"/>
</dbReference>
<accession>A0A2T2XH48</accession>
<sequence>MATLARSFGVAVPSLYKHVSSLAWIQNEIAKQGLQDLGNVLKDAATGRAQRDALSHMAKAYRHFAKAYPGRYAAIHDAHIPQDHELQQLSDRTLRPIYDMLATYGRTGEEATYDVRLLRAALHGFVTLETTGAFGIPLDIEQSFDYLIDAMDASFRSYRFSGRY</sequence>
<evidence type="ECO:0000256" key="1">
    <source>
        <dbReference type="ARBA" id="ARBA00023015"/>
    </source>
</evidence>
<proteinExistence type="predicted"/>
<dbReference type="Proteomes" id="UP000242972">
    <property type="component" value="Unassembled WGS sequence"/>
</dbReference>
<protein>
    <submittedName>
        <fullName evidence="4">TetR family transcriptional regulator</fullName>
    </submittedName>
</protein>
<evidence type="ECO:0000259" key="3">
    <source>
        <dbReference type="Pfam" id="PF13305"/>
    </source>
</evidence>
<organism evidence="4 5">
    <name type="scientific">Sulfobacillus benefaciens</name>
    <dbReference type="NCBI Taxonomy" id="453960"/>
    <lineage>
        <taxon>Bacteria</taxon>
        <taxon>Bacillati</taxon>
        <taxon>Bacillota</taxon>
        <taxon>Clostridia</taxon>
        <taxon>Eubacteriales</taxon>
        <taxon>Clostridiales Family XVII. Incertae Sedis</taxon>
        <taxon>Sulfobacillus</taxon>
    </lineage>
</organism>
<name>A0A2T2XH48_9FIRM</name>
<dbReference type="SUPFAM" id="SSF48498">
    <property type="entry name" value="Tetracyclin repressor-like, C-terminal domain"/>
    <property type="match status" value="1"/>
</dbReference>
<keyword evidence="1" id="KW-0805">Transcription regulation</keyword>
<reference evidence="4 5" key="1">
    <citation type="journal article" date="2014" name="BMC Genomics">
        <title>Comparison of environmental and isolate Sulfobacillus genomes reveals diverse carbon, sulfur, nitrogen, and hydrogen metabolisms.</title>
        <authorList>
            <person name="Justice N.B."/>
            <person name="Norman A."/>
            <person name="Brown C.T."/>
            <person name="Singh A."/>
            <person name="Thomas B.C."/>
            <person name="Banfield J.F."/>
        </authorList>
    </citation>
    <scope>NUCLEOTIDE SEQUENCE [LARGE SCALE GENOMIC DNA]</scope>
    <source>
        <strain evidence="4">AMDSBA4</strain>
    </source>
</reference>
<evidence type="ECO:0000313" key="4">
    <source>
        <dbReference type="EMBL" id="PSR33823.1"/>
    </source>
</evidence>
<gene>
    <name evidence="4" type="ORF">C7B46_08225</name>
</gene>
<dbReference type="Gene3D" id="1.10.357.10">
    <property type="entry name" value="Tetracycline Repressor, domain 2"/>
    <property type="match status" value="1"/>
</dbReference>
<keyword evidence="2" id="KW-0804">Transcription</keyword>
<dbReference type="InterPro" id="IPR036271">
    <property type="entry name" value="Tet_transcr_reg_TetR-rel_C_sf"/>
</dbReference>
<comment type="caution">
    <text evidence="4">The sequence shown here is derived from an EMBL/GenBank/DDBJ whole genome shotgun (WGS) entry which is preliminary data.</text>
</comment>
<dbReference type="Pfam" id="PF13305">
    <property type="entry name" value="TetR_C_33"/>
    <property type="match status" value="1"/>
</dbReference>